<keyword evidence="1" id="KW-0732">Signal</keyword>
<protein>
    <submittedName>
        <fullName evidence="2">BgTH12-05491</fullName>
    </submittedName>
</protein>
<comment type="caution">
    <text evidence="2">The sequence shown here is derived from an EMBL/GenBank/DDBJ whole genome shotgun (WGS) entry which is preliminary data.</text>
</comment>
<feature type="signal peptide" evidence="1">
    <location>
        <begin position="1"/>
        <end position="21"/>
    </location>
</feature>
<gene>
    <name evidence="2" type="ORF">BGTH12_LOCUS5104</name>
</gene>
<sequence>MRLLPLASFIAFMSHLISVSAEYKYICPSRTKFTTDIINILRDTMLTNRNIDGLMTFNTFGRTTLSYVFDHRIIDGVSHNHVIKVQVETRSASVHEEKEGHLGLCELIFVVD</sequence>
<accession>A0A9W4D444</accession>
<dbReference type="EMBL" id="CAJHIT010000008">
    <property type="protein sequence ID" value="CAD6503746.1"/>
    <property type="molecule type" value="Genomic_DNA"/>
</dbReference>
<dbReference type="Proteomes" id="UP000683417">
    <property type="component" value="Unassembled WGS sequence"/>
</dbReference>
<evidence type="ECO:0000313" key="2">
    <source>
        <dbReference type="EMBL" id="CAD6503746.1"/>
    </source>
</evidence>
<evidence type="ECO:0000313" key="3">
    <source>
        <dbReference type="Proteomes" id="UP000683417"/>
    </source>
</evidence>
<dbReference type="AlphaFoldDB" id="A0A9W4D444"/>
<feature type="chain" id="PRO_5040909721" evidence="1">
    <location>
        <begin position="22"/>
        <end position="112"/>
    </location>
</feature>
<evidence type="ECO:0000256" key="1">
    <source>
        <dbReference type="SAM" id="SignalP"/>
    </source>
</evidence>
<proteinExistence type="predicted"/>
<name>A0A9W4D444_BLUGR</name>
<organism evidence="2 3">
    <name type="scientific">Blumeria graminis f. sp. triticale</name>
    <dbReference type="NCBI Taxonomy" id="1689686"/>
    <lineage>
        <taxon>Eukaryota</taxon>
        <taxon>Fungi</taxon>
        <taxon>Dikarya</taxon>
        <taxon>Ascomycota</taxon>
        <taxon>Pezizomycotina</taxon>
        <taxon>Leotiomycetes</taxon>
        <taxon>Erysiphales</taxon>
        <taxon>Erysiphaceae</taxon>
        <taxon>Blumeria</taxon>
    </lineage>
</organism>
<reference evidence="2" key="1">
    <citation type="submission" date="2020-10" db="EMBL/GenBank/DDBJ databases">
        <authorList>
            <person name="Muller C M."/>
        </authorList>
    </citation>
    <scope>NUCLEOTIDE SEQUENCE</scope>
    <source>
        <strain evidence="2">THUN-12</strain>
    </source>
</reference>